<accession>A0ABT1MMT2</accession>
<dbReference type="Pfam" id="PF19573">
    <property type="entry name" value="DUF6089"/>
    <property type="match status" value="1"/>
</dbReference>
<evidence type="ECO:0000313" key="3">
    <source>
        <dbReference type="Proteomes" id="UP001205603"/>
    </source>
</evidence>
<reference evidence="2 3" key="1">
    <citation type="submission" date="2022-07" db="EMBL/GenBank/DDBJ databases">
        <title>Fecal culturing of patients with breast cancer.</title>
        <authorList>
            <person name="Teng N.M.Y."/>
            <person name="Kiu R."/>
            <person name="Evans R."/>
            <person name="Baker D.J."/>
            <person name="Zenner C."/>
            <person name="Robinson S.D."/>
            <person name="Hall L.J."/>
        </authorList>
    </citation>
    <scope>NUCLEOTIDE SEQUENCE [LARGE SCALE GENOMIC DNA]</scope>
    <source>
        <strain evidence="2 3">LH1063</strain>
    </source>
</reference>
<dbReference type="RefSeq" id="WP_255028461.1">
    <property type="nucleotide sequence ID" value="NZ_JANDHW010000021.1"/>
</dbReference>
<dbReference type="Proteomes" id="UP001205603">
    <property type="component" value="Unassembled WGS sequence"/>
</dbReference>
<evidence type="ECO:0000313" key="2">
    <source>
        <dbReference type="EMBL" id="MCP9613073.1"/>
    </source>
</evidence>
<dbReference type="InterPro" id="IPR045743">
    <property type="entry name" value="DUF6089"/>
</dbReference>
<organism evidence="2 3">
    <name type="scientific">Coprobacter tertius</name>
    <dbReference type="NCBI Taxonomy" id="2944915"/>
    <lineage>
        <taxon>Bacteria</taxon>
        <taxon>Pseudomonadati</taxon>
        <taxon>Bacteroidota</taxon>
        <taxon>Bacteroidia</taxon>
        <taxon>Bacteroidales</taxon>
        <taxon>Barnesiellaceae</taxon>
        <taxon>Coprobacter</taxon>
    </lineage>
</organism>
<comment type="caution">
    <text evidence="2">The sequence shown here is derived from an EMBL/GenBank/DDBJ whole genome shotgun (WGS) entry which is preliminary data.</text>
</comment>
<dbReference type="EMBL" id="JANDHW010000021">
    <property type="protein sequence ID" value="MCP9613073.1"/>
    <property type="molecule type" value="Genomic_DNA"/>
</dbReference>
<sequence length="225" mass="25575">MEKKAFIWFILIITMVVSRAGAQDYKYEIGAGGGVGFYMGDANQSALFNKPGAAFGAVMRRVINYRWSIKFNLATAGIKGDTQSFNNQFPDGKNFKFNRQLIDLGAQGEFNFFHYGMGPAYLDVYRFTPYLLAGLGFTYVPHKNDGYFNVNIPLGIGVKYKISERWNLGLEFSMRKTLGDKLDGKDLSDPYKIKSSAFKNTDWYSMTWFTITYDFGRKKAICNNL</sequence>
<name>A0ABT1MMT2_9BACT</name>
<dbReference type="InterPro" id="IPR011250">
    <property type="entry name" value="OMP/PagP_B-barrel"/>
</dbReference>
<feature type="domain" description="DUF6089" evidence="1">
    <location>
        <begin position="10"/>
        <end position="223"/>
    </location>
</feature>
<proteinExistence type="predicted"/>
<protein>
    <submittedName>
        <fullName evidence="2">Porin family protein</fullName>
    </submittedName>
</protein>
<evidence type="ECO:0000259" key="1">
    <source>
        <dbReference type="Pfam" id="PF19573"/>
    </source>
</evidence>
<dbReference type="SUPFAM" id="SSF56925">
    <property type="entry name" value="OMPA-like"/>
    <property type="match status" value="1"/>
</dbReference>
<keyword evidence="3" id="KW-1185">Reference proteome</keyword>
<dbReference type="Gene3D" id="2.40.160.20">
    <property type="match status" value="1"/>
</dbReference>
<gene>
    <name evidence="2" type="ORF">NMU02_13320</name>
</gene>